<proteinExistence type="predicted"/>
<evidence type="ECO:0000313" key="1">
    <source>
        <dbReference type="EMBL" id="TSB47140.1"/>
    </source>
</evidence>
<dbReference type="EMBL" id="VLXZ01000004">
    <property type="protein sequence ID" value="TSB47140.1"/>
    <property type="molecule type" value="Genomic_DNA"/>
</dbReference>
<comment type="caution">
    <text evidence="1">The sequence shown here is derived from an EMBL/GenBank/DDBJ whole genome shotgun (WGS) entry which is preliminary data.</text>
</comment>
<gene>
    <name evidence="1" type="ORF">FN960_09020</name>
</gene>
<sequence length="82" mass="9401">MDKKDSITDLQQARAIVHSVGEPHQSQVIDMLRGLTYNPSEDETKEKAQTVIGYMTDEYALNVANALWSEKYDEIPDFIKNR</sequence>
<organism evidence="1 2">
    <name type="scientific">Alkalicoccobacillus porphyridii</name>
    <dbReference type="NCBI Taxonomy" id="2597270"/>
    <lineage>
        <taxon>Bacteria</taxon>
        <taxon>Bacillati</taxon>
        <taxon>Bacillota</taxon>
        <taxon>Bacilli</taxon>
        <taxon>Bacillales</taxon>
        <taxon>Bacillaceae</taxon>
        <taxon>Alkalicoccobacillus</taxon>
    </lineage>
</organism>
<dbReference type="RefSeq" id="WP_143848370.1">
    <property type="nucleotide sequence ID" value="NZ_VLXZ01000004.1"/>
</dbReference>
<protein>
    <submittedName>
        <fullName evidence="1">Uncharacterized protein</fullName>
    </submittedName>
</protein>
<reference evidence="1 2" key="1">
    <citation type="submission" date="2019-07" db="EMBL/GenBank/DDBJ databases">
        <authorList>
            <person name="Park Y.J."/>
            <person name="Jeong S.E."/>
            <person name="Jung H.S."/>
        </authorList>
    </citation>
    <scope>NUCLEOTIDE SEQUENCE [LARGE SCALE GENOMIC DNA]</scope>
    <source>
        <strain evidence="2">P16(2019)</strain>
    </source>
</reference>
<evidence type="ECO:0000313" key="2">
    <source>
        <dbReference type="Proteomes" id="UP000318521"/>
    </source>
</evidence>
<keyword evidence="2" id="KW-1185">Reference proteome</keyword>
<dbReference type="AlphaFoldDB" id="A0A554A0C3"/>
<accession>A0A554A0C3</accession>
<dbReference type="Proteomes" id="UP000318521">
    <property type="component" value="Unassembled WGS sequence"/>
</dbReference>
<name>A0A554A0C3_9BACI</name>